<sequence>MENIIRHLSNMFDGAGVILEAPHKQRKYKRVTNGFRQDQVNLRNDVHAVGNDIQSKAREAYGR</sequence>
<reference evidence="2" key="1">
    <citation type="submission" date="2018-09" db="EMBL/GenBank/DDBJ databases">
        <title>The complete genome of Acinetobacter sp. strain WCHAc010005.</title>
        <authorList>
            <person name="Hu Y."/>
            <person name="Long H."/>
            <person name="Feng Y."/>
            <person name="Zong Z."/>
        </authorList>
    </citation>
    <scope>NUCLEOTIDE SEQUENCE [LARGE SCALE GENOMIC DNA]</scope>
    <source>
        <strain evidence="2">WCHAc010005</strain>
    </source>
</reference>
<evidence type="ECO:0000313" key="1">
    <source>
        <dbReference type="EMBL" id="AXY57269.1"/>
    </source>
</evidence>
<proteinExistence type="predicted"/>
<accession>A0A3B7M417</accession>
<gene>
    <name evidence="1" type="ORF">CDG60_12255</name>
</gene>
<dbReference type="Proteomes" id="UP000263753">
    <property type="component" value="Chromosome"/>
</dbReference>
<name>A0A3B7M417_9GAMM</name>
<evidence type="ECO:0000313" key="2">
    <source>
        <dbReference type="Proteomes" id="UP000263753"/>
    </source>
</evidence>
<organism evidence="1 2">
    <name type="scientific">Acinetobacter chinensis</name>
    <dbReference type="NCBI Taxonomy" id="2004650"/>
    <lineage>
        <taxon>Bacteria</taxon>
        <taxon>Pseudomonadati</taxon>
        <taxon>Pseudomonadota</taxon>
        <taxon>Gammaproteobacteria</taxon>
        <taxon>Moraxellales</taxon>
        <taxon>Moraxellaceae</taxon>
        <taxon>Acinetobacter</taxon>
    </lineage>
</organism>
<dbReference type="KEGG" id="achi:CDG60_12255"/>
<dbReference type="AlphaFoldDB" id="A0A3B7M417"/>
<protein>
    <submittedName>
        <fullName evidence="1">Uncharacterized protein</fullName>
    </submittedName>
</protein>
<dbReference type="RefSeq" id="WP_087511753.1">
    <property type="nucleotide sequence ID" value="NZ_CP032134.1"/>
</dbReference>
<dbReference type="EMBL" id="CP032134">
    <property type="protein sequence ID" value="AXY57269.1"/>
    <property type="molecule type" value="Genomic_DNA"/>
</dbReference>